<reference evidence="3" key="1">
    <citation type="submission" date="2022-03" db="EMBL/GenBank/DDBJ databases">
        <authorList>
            <person name="Tunstrom K."/>
        </authorList>
    </citation>
    <scope>NUCLEOTIDE SEQUENCE</scope>
</reference>
<gene>
    <name evidence="3" type="ORF">EEDITHA_LOCUS3709</name>
</gene>
<keyword evidence="4" id="KW-1185">Reference proteome</keyword>
<evidence type="ECO:0000256" key="1">
    <source>
        <dbReference type="SAM" id="SignalP"/>
    </source>
</evidence>
<evidence type="ECO:0000259" key="2">
    <source>
        <dbReference type="Pfam" id="PF16470"/>
    </source>
</evidence>
<dbReference type="AlphaFoldDB" id="A0AAU9TKG8"/>
<dbReference type="EMBL" id="CAKOGL010000006">
    <property type="protein sequence ID" value="CAH2087448.1"/>
    <property type="molecule type" value="Genomic_DNA"/>
</dbReference>
<dbReference type="Pfam" id="PF16470">
    <property type="entry name" value="S8_pro-domain"/>
    <property type="match status" value="1"/>
</dbReference>
<dbReference type="InterPro" id="IPR032815">
    <property type="entry name" value="S8_pro-domain"/>
</dbReference>
<keyword evidence="1" id="KW-0732">Signal</keyword>
<sequence length="75" mass="8046">MARGVIVSFAILVPLMSLIKVAYAHYTPTWAVHIPGGKETAEAVALEHGFINLGEDNGRGKCMSLFSMGGQAEWV</sequence>
<comment type="caution">
    <text evidence="3">The sequence shown here is derived from an EMBL/GenBank/DDBJ whole genome shotgun (WGS) entry which is preliminary data.</text>
</comment>
<protein>
    <recommendedName>
        <fullName evidence="2">Peptidase S8 pro-domain domain-containing protein</fullName>
    </recommendedName>
</protein>
<dbReference type="SUPFAM" id="SSF54897">
    <property type="entry name" value="Protease propeptides/inhibitors"/>
    <property type="match status" value="1"/>
</dbReference>
<organism evidence="3 4">
    <name type="scientific">Euphydryas editha</name>
    <name type="common">Edith's checkerspot</name>
    <dbReference type="NCBI Taxonomy" id="104508"/>
    <lineage>
        <taxon>Eukaryota</taxon>
        <taxon>Metazoa</taxon>
        <taxon>Ecdysozoa</taxon>
        <taxon>Arthropoda</taxon>
        <taxon>Hexapoda</taxon>
        <taxon>Insecta</taxon>
        <taxon>Pterygota</taxon>
        <taxon>Neoptera</taxon>
        <taxon>Endopterygota</taxon>
        <taxon>Lepidoptera</taxon>
        <taxon>Glossata</taxon>
        <taxon>Ditrysia</taxon>
        <taxon>Papilionoidea</taxon>
        <taxon>Nymphalidae</taxon>
        <taxon>Nymphalinae</taxon>
        <taxon>Euphydryas</taxon>
    </lineage>
</organism>
<evidence type="ECO:0000313" key="4">
    <source>
        <dbReference type="Proteomes" id="UP001153954"/>
    </source>
</evidence>
<dbReference type="InterPro" id="IPR038466">
    <property type="entry name" value="S8_pro-domain_sf"/>
</dbReference>
<accession>A0AAU9TKG8</accession>
<dbReference type="Proteomes" id="UP001153954">
    <property type="component" value="Unassembled WGS sequence"/>
</dbReference>
<name>A0AAU9TKG8_EUPED</name>
<dbReference type="Gene3D" id="3.30.70.850">
    <property type="entry name" value="Peptidase S8, pro-domain"/>
    <property type="match status" value="1"/>
</dbReference>
<evidence type="ECO:0000313" key="3">
    <source>
        <dbReference type="EMBL" id="CAH2087448.1"/>
    </source>
</evidence>
<feature type="chain" id="PRO_5043908519" description="Peptidase S8 pro-domain domain-containing protein" evidence="1">
    <location>
        <begin position="25"/>
        <end position="75"/>
    </location>
</feature>
<feature type="domain" description="Peptidase S8 pro-domain" evidence="2">
    <location>
        <begin position="29"/>
        <end position="55"/>
    </location>
</feature>
<feature type="signal peptide" evidence="1">
    <location>
        <begin position="1"/>
        <end position="24"/>
    </location>
</feature>
<proteinExistence type="predicted"/>